<organism evidence="3 4">
    <name type="scientific">Nannocystis punicea</name>
    <dbReference type="NCBI Taxonomy" id="2995304"/>
    <lineage>
        <taxon>Bacteria</taxon>
        <taxon>Pseudomonadati</taxon>
        <taxon>Myxococcota</taxon>
        <taxon>Polyangia</taxon>
        <taxon>Nannocystales</taxon>
        <taxon>Nannocystaceae</taxon>
        <taxon>Nannocystis</taxon>
    </lineage>
</organism>
<keyword evidence="2" id="KW-0732">Signal</keyword>
<dbReference type="Proteomes" id="UP001164459">
    <property type="component" value="Chromosome"/>
</dbReference>
<evidence type="ECO:0000256" key="1">
    <source>
        <dbReference type="SAM" id="MobiDB-lite"/>
    </source>
</evidence>
<name>A0ABY7GUG9_9BACT</name>
<feature type="chain" id="PRO_5047155343" evidence="2">
    <location>
        <begin position="21"/>
        <end position="337"/>
    </location>
</feature>
<keyword evidence="4" id="KW-1185">Reference proteome</keyword>
<feature type="region of interest" description="Disordered" evidence="1">
    <location>
        <begin position="27"/>
        <end position="104"/>
    </location>
</feature>
<feature type="signal peptide" evidence="2">
    <location>
        <begin position="1"/>
        <end position="20"/>
    </location>
</feature>
<dbReference type="EMBL" id="CP114040">
    <property type="protein sequence ID" value="WAS90614.1"/>
    <property type="molecule type" value="Genomic_DNA"/>
</dbReference>
<proteinExistence type="predicted"/>
<dbReference type="RefSeq" id="WP_269032941.1">
    <property type="nucleotide sequence ID" value="NZ_CP114040.1"/>
</dbReference>
<protein>
    <submittedName>
        <fullName evidence="3">Uncharacterized protein</fullName>
    </submittedName>
</protein>
<evidence type="ECO:0000313" key="4">
    <source>
        <dbReference type="Proteomes" id="UP001164459"/>
    </source>
</evidence>
<accession>A0ABY7GUG9</accession>
<sequence>MSIRTSMISAARAVALLLLAGCTGRPLDDPSSASGSSGVDSSGPGDGSAGSSVSITSAGSGAPPSTSGGTTSGAVTTGVPEPIPSTSEVTAAATGPVETDGGGQTFVVVPDAGGPTPNCDLWQNDCPAGQKCASASDDGVAWNHSRCVDIVPNPGDVGQPCQVFGSLMSGEDTCGAHRMCWDVDPVSLTGTCIAMCTGSERDPICPSESSCEIGFDGNLIPCVPGCDPLDPETCREGSVCVFLSPEPVQFVCAGDASEDAGHAFDPCEFANVCKPGLGCLEIELVPFCDPNFIGCCIPFCDVFAPNTCPGQGLECVPLFAPGEVPGKEHLGRCLPPP</sequence>
<evidence type="ECO:0000313" key="3">
    <source>
        <dbReference type="EMBL" id="WAS90614.1"/>
    </source>
</evidence>
<gene>
    <name evidence="3" type="ORF">O0S08_30880</name>
</gene>
<evidence type="ECO:0000256" key="2">
    <source>
        <dbReference type="SAM" id="SignalP"/>
    </source>
</evidence>
<reference evidence="3" key="1">
    <citation type="submission" date="2022-11" db="EMBL/GenBank/DDBJ databases">
        <title>Minimal conservation of predation-associated metabolite biosynthetic gene clusters underscores biosynthetic potential of Myxococcota including descriptions for ten novel species: Archangium lansinium sp. nov., Myxococcus landrumus sp. nov., Nannocystis bai.</title>
        <authorList>
            <person name="Ahearne A."/>
            <person name="Stevens C."/>
            <person name="Dowd S."/>
        </authorList>
    </citation>
    <scope>NUCLEOTIDE SEQUENCE</scope>
    <source>
        <strain evidence="3">Fl3</strain>
    </source>
</reference>
<feature type="compositionally biased region" description="Low complexity" evidence="1">
    <location>
        <begin position="29"/>
        <end position="80"/>
    </location>
</feature>